<dbReference type="GO" id="GO:0016760">
    <property type="term" value="F:cellulose synthase (UDP-forming) activity"/>
    <property type="evidence" value="ECO:0007669"/>
    <property type="project" value="UniProtKB-EC"/>
</dbReference>
<evidence type="ECO:0000256" key="1">
    <source>
        <dbReference type="ARBA" id="ARBA00004141"/>
    </source>
</evidence>
<feature type="transmembrane region" description="Helical" evidence="7">
    <location>
        <begin position="424"/>
        <end position="443"/>
    </location>
</feature>
<feature type="transmembrane region" description="Helical" evidence="7">
    <location>
        <begin position="329"/>
        <end position="346"/>
    </location>
</feature>
<dbReference type="Proteomes" id="UP000587527">
    <property type="component" value="Unassembled WGS sequence"/>
</dbReference>
<dbReference type="RefSeq" id="WP_184833631.1">
    <property type="nucleotide sequence ID" value="NZ_JACHMN010000002.1"/>
</dbReference>
<evidence type="ECO:0000313" key="9">
    <source>
        <dbReference type="EMBL" id="MBB5868016.1"/>
    </source>
</evidence>
<evidence type="ECO:0000256" key="7">
    <source>
        <dbReference type="SAM" id="Phobius"/>
    </source>
</evidence>
<dbReference type="InterPro" id="IPR029044">
    <property type="entry name" value="Nucleotide-diphossugar_trans"/>
</dbReference>
<feature type="domain" description="Glycosyltransferase 2-like" evidence="8">
    <location>
        <begin position="148"/>
        <end position="364"/>
    </location>
</feature>
<dbReference type="Pfam" id="PF13632">
    <property type="entry name" value="Glyco_trans_2_3"/>
    <property type="match status" value="1"/>
</dbReference>
<evidence type="ECO:0000256" key="2">
    <source>
        <dbReference type="ARBA" id="ARBA00022676"/>
    </source>
</evidence>
<evidence type="ECO:0000256" key="5">
    <source>
        <dbReference type="ARBA" id="ARBA00022989"/>
    </source>
</evidence>
<keyword evidence="6 7" id="KW-0472">Membrane</keyword>
<dbReference type="PANTHER" id="PTHR43867">
    <property type="entry name" value="CELLULOSE SYNTHASE CATALYTIC SUBUNIT A [UDP-FORMING]"/>
    <property type="match status" value="1"/>
</dbReference>
<protein>
    <submittedName>
        <fullName evidence="9">Cellulose synthase (UDP-forming)</fullName>
        <ecNumber evidence="9">2.4.1.12</ecNumber>
    </submittedName>
</protein>
<dbReference type="GO" id="GO:0005886">
    <property type="term" value="C:plasma membrane"/>
    <property type="evidence" value="ECO:0007669"/>
    <property type="project" value="TreeGrafter"/>
</dbReference>
<keyword evidence="3 9" id="KW-0808">Transferase</keyword>
<gene>
    <name evidence="9" type="ORF">F4553_001395</name>
</gene>
<evidence type="ECO:0000256" key="4">
    <source>
        <dbReference type="ARBA" id="ARBA00022692"/>
    </source>
</evidence>
<dbReference type="PANTHER" id="PTHR43867:SF2">
    <property type="entry name" value="CELLULOSE SYNTHASE CATALYTIC SUBUNIT A [UDP-FORMING]"/>
    <property type="match status" value="1"/>
</dbReference>
<feature type="transmembrane region" description="Helical" evidence="7">
    <location>
        <begin position="36"/>
        <end position="55"/>
    </location>
</feature>
<dbReference type="CDD" id="cd06421">
    <property type="entry name" value="CESA_CelA_like"/>
    <property type="match status" value="1"/>
</dbReference>
<dbReference type="EMBL" id="JACHMN010000002">
    <property type="protein sequence ID" value="MBB5868016.1"/>
    <property type="molecule type" value="Genomic_DNA"/>
</dbReference>
<evidence type="ECO:0000259" key="8">
    <source>
        <dbReference type="Pfam" id="PF13632"/>
    </source>
</evidence>
<accession>A0A841BL92</accession>
<dbReference type="InterPro" id="IPR050321">
    <property type="entry name" value="Glycosyltr_2/OpgH_subfam"/>
</dbReference>
<feature type="transmembrane region" description="Helical" evidence="7">
    <location>
        <begin position="352"/>
        <end position="371"/>
    </location>
</feature>
<keyword evidence="10" id="KW-1185">Reference proteome</keyword>
<dbReference type="Gene3D" id="3.90.550.10">
    <property type="entry name" value="Spore Coat Polysaccharide Biosynthesis Protein SpsA, Chain A"/>
    <property type="match status" value="1"/>
</dbReference>
<keyword evidence="5 7" id="KW-1133">Transmembrane helix</keyword>
<evidence type="ECO:0000313" key="10">
    <source>
        <dbReference type="Proteomes" id="UP000587527"/>
    </source>
</evidence>
<keyword evidence="2 9" id="KW-0328">Glycosyltransferase</keyword>
<feature type="transmembrane region" description="Helical" evidence="7">
    <location>
        <begin position="449"/>
        <end position="466"/>
    </location>
</feature>
<dbReference type="AlphaFoldDB" id="A0A841BL92"/>
<evidence type="ECO:0000256" key="6">
    <source>
        <dbReference type="ARBA" id="ARBA00023136"/>
    </source>
</evidence>
<proteinExistence type="predicted"/>
<name>A0A841BL92_9ACTN</name>
<dbReference type="SUPFAM" id="SSF53448">
    <property type="entry name" value="Nucleotide-diphospho-sugar transferases"/>
    <property type="match status" value="1"/>
</dbReference>
<keyword evidence="4 7" id="KW-0812">Transmembrane</keyword>
<reference evidence="9 10" key="1">
    <citation type="submission" date="2020-08" db="EMBL/GenBank/DDBJ databases">
        <title>Sequencing the genomes of 1000 actinobacteria strains.</title>
        <authorList>
            <person name="Klenk H.-P."/>
        </authorList>
    </citation>
    <scope>NUCLEOTIDE SEQUENCE [LARGE SCALE GENOMIC DNA]</scope>
    <source>
        <strain evidence="9 10">DSM 45362</strain>
    </source>
</reference>
<sequence>MNARRWGAWFVLALFAAYAGWRIAVADPTSAAGVAVLLVDLLGAALSAMVLAVLARPTVLPPTAGGFTGTVDVFIPTLNEPLDVLEPTVLGALGVRGVGIVHVLDDGGRDEVAAMADRLGAAYHRRSGSEHAKAGNLNAALPGTDADLILILDADQIPVPEILERLTPAFADPLMALVQTPQGFYNTESLAYRRDEPIGEQDIFYYCLEPAKNADNSAFWIGSGGVLRRQAVVAIGGFATGSVTEDIHTTMRLHARGWRTAFLPRAYSFGLEAGNLREFHRQRRRWAAGNLHILLRSADSPFRLRGLRPVQRLHYVAALAGHLQGPQRLALIGALMLLAVTGTSPVTVDFRWYAAVTLLLAAAVAVATRALSGGRYHPVHSETHVVSAMLPQVAGLGAALAGDRRFSASRKTVNRSAGEPLKRLYQAIALAMVCSLAALAFGSLNVVRVWSGLMLAAHLVIVLLFLRHVRRFERTDQALPYAELDPPSLYAYVCQRFGTRSPLPVP</sequence>
<dbReference type="EC" id="2.4.1.12" evidence="9"/>
<organism evidence="9 10">
    <name type="scientific">Allocatelliglobosispora scoriae</name>
    <dbReference type="NCBI Taxonomy" id="643052"/>
    <lineage>
        <taxon>Bacteria</taxon>
        <taxon>Bacillati</taxon>
        <taxon>Actinomycetota</taxon>
        <taxon>Actinomycetes</taxon>
        <taxon>Micromonosporales</taxon>
        <taxon>Micromonosporaceae</taxon>
        <taxon>Allocatelliglobosispora</taxon>
    </lineage>
</organism>
<dbReference type="InterPro" id="IPR001173">
    <property type="entry name" value="Glyco_trans_2-like"/>
</dbReference>
<evidence type="ECO:0000256" key="3">
    <source>
        <dbReference type="ARBA" id="ARBA00022679"/>
    </source>
</evidence>
<comment type="caution">
    <text evidence="9">The sequence shown here is derived from an EMBL/GenBank/DDBJ whole genome shotgun (WGS) entry which is preliminary data.</text>
</comment>
<comment type="subcellular location">
    <subcellularLocation>
        <location evidence="1">Membrane</location>
        <topology evidence="1">Multi-pass membrane protein</topology>
    </subcellularLocation>
</comment>